<accession>H2Y6V0</accession>
<protein>
    <recommendedName>
        <fullName evidence="1">Rotamase</fullName>
    </recommendedName>
</protein>
<reference evidence="3" key="3">
    <citation type="submission" date="2025-09" db="UniProtKB">
        <authorList>
            <consortium name="Ensembl"/>
        </authorList>
    </citation>
    <scope>IDENTIFICATION</scope>
</reference>
<sequence>MCALDRAIGCQNIEVVASLLRRGAEIAATSWAMASGKADVTAALLNKSLEDGNTLYKAFDFVSASEIYSRALKHIGELSSTRHDRPPQAKMADLSAHLLLGYSRCLRKLGDLDGAESSATRALEMKPLWYEALYARARVLREALRLNAALCDVIEAEKTAPPHNMKEIRRLIERIKDEIRKGGSKASRPPSTTSEMNIPHRQRVNSTSSYHGNKSRGASPSEMSRSFQAPRNEGTKQLNPLYPSNTGQLYRGNSQESLAESMLSLSAYEPTRVGRRDLVPSARRAPPRTNPHWRP</sequence>
<dbReference type="eggNOG" id="KOG0504">
    <property type="taxonomic scope" value="Eukaryota"/>
</dbReference>
<dbReference type="GeneTree" id="ENSGT00940000173551"/>
<evidence type="ECO:0000313" key="4">
    <source>
        <dbReference type="Proteomes" id="UP000007875"/>
    </source>
</evidence>
<reference evidence="3" key="2">
    <citation type="submission" date="2025-08" db="UniProtKB">
        <authorList>
            <consortium name="Ensembl"/>
        </authorList>
    </citation>
    <scope>IDENTIFICATION</scope>
</reference>
<dbReference type="AlphaFoldDB" id="H2Y6V0"/>
<feature type="compositionally biased region" description="Polar residues" evidence="2">
    <location>
        <begin position="204"/>
        <end position="253"/>
    </location>
</feature>
<evidence type="ECO:0000256" key="2">
    <source>
        <dbReference type="SAM" id="MobiDB-lite"/>
    </source>
</evidence>
<dbReference type="Proteomes" id="UP000007875">
    <property type="component" value="Unassembled WGS sequence"/>
</dbReference>
<organism evidence="3 4">
    <name type="scientific">Ciona savignyi</name>
    <name type="common">Pacific transparent sea squirt</name>
    <dbReference type="NCBI Taxonomy" id="51511"/>
    <lineage>
        <taxon>Eukaryota</taxon>
        <taxon>Metazoa</taxon>
        <taxon>Chordata</taxon>
        <taxon>Tunicata</taxon>
        <taxon>Ascidiacea</taxon>
        <taxon>Phlebobranchia</taxon>
        <taxon>Cionidae</taxon>
        <taxon>Ciona</taxon>
    </lineage>
</organism>
<proteinExistence type="predicted"/>
<feature type="region of interest" description="Disordered" evidence="2">
    <location>
        <begin position="179"/>
        <end position="295"/>
    </location>
</feature>
<dbReference type="InterPro" id="IPR011990">
    <property type="entry name" value="TPR-like_helical_dom_sf"/>
</dbReference>
<dbReference type="PANTHER" id="PTHR46512:SF9">
    <property type="entry name" value="PEPTIDYLPROLYL ISOMERASE"/>
    <property type="match status" value="1"/>
</dbReference>
<keyword evidence="4" id="KW-1185">Reference proteome</keyword>
<dbReference type="PANTHER" id="PTHR46512">
    <property type="entry name" value="PEPTIDYLPROLYL ISOMERASE"/>
    <property type="match status" value="1"/>
</dbReference>
<dbReference type="InParanoid" id="H2Y6V0"/>
<feature type="compositionally biased region" description="Low complexity" evidence="2">
    <location>
        <begin position="254"/>
        <end position="269"/>
    </location>
</feature>
<name>H2Y6V0_CIOSA</name>
<evidence type="ECO:0000313" key="3">
    <source>
        <dbReference type="Ensembl" id="ENSCSAVP00000001048.1"/>
    </source>
</evidence>
<dbReference type="SUPFAM" id="SSF48452">
    <property type="entry name" value="TPR-like"/>
    <property type="match status" value="1"/>
</dbReference>
<dbReference type="Ensembl" id="ENSCSAVT00000001059.1">
    <property type="protein sequence ID" value="ENSCSAVP00000001048.1"/>
    <property type="gene ID" value="ENSCSAVG00000000583.1"/>
</dbReference>
<dbReference type="STRING" id="51511.ENSCSAVP00000001048"/>
<dbReference type="HOGENOM" id="CLU_945038_0_0_1"/>
<reference evidence="4" key="1">
    <citation type="submission" date="2003-08" db="EMBL/GenBank/DDBJ databases">
        <authorList>
            <person name="Birren B."/>
            <person name="Nusbaum C."/>
            <person name="Abebe A."/>
            <person name="Abouelleil A."/>
            <person name="Adekoya E."/>
            <person name="Ait-zahra M."/>
            <person name="Allen N."/>
            <person name="Allen T."/>
            <person name="An P."/>
            <person name="Anderson M."/>
            <person name="Anderson S."/>
            <person name="Arachchi H."/>
            <person name="Armbruster J."/>
            <person name="Bachantsang P."/>
            <person name="Baldwin J."/>
            <person name="Barry A."/>
            <person name="Bayul T."/>
            <person name="Blitshsteyn B."/>
            <person name="Bloom T."/>
            <person name="Blye J."/>
            <person name="Boguslavskiy L."/>
            <person name="Borowsky M."/>
            <person name="Boukhgalter B."/>
            <person name="Brunache A."/>
            <person name="Butler J."/>
            <person name="Calixte N."/>
            <person name="Calvo S."/>
            <person name="Camarata J."/>
            <person name="Campo K."/>
            <person name="Chang J."/>
            <person name="Cheshatsang Y."/>
            <person name="Citroen M."/>
            <person name="Collymore A."/>
            <person name="Considine T."/>
            <person name="Cook A."/>
            <person name="Cooke P."/>
            <person name="Corum B."/>
            <person name="Cuomo C."/>
            <person name="David R."/>
            <person name="Dawoe T."/>
            <person name="Degray S."/>
            <person name="Dodge S."/>
            <person name="Dooley K."/>
            <person name="Dorje P."/>
            <person name="Dorjee K."/>
            <person name="Dorris L."/>
            <person name="Duffey N."/>
            <person name="Dupes A."/>
            <person name="Elkins T."/>
            <person name="Engels R."/>
            <person name="Erickson J."/>
            <person name="Farina A."/>
            <person name="Faro S."/>
            <person name="Ferreira P."/>
            <person name="Fischer H."/>
            <person name="Fitzgerald M."/>
            <person name="Foley K."/>
            <person name="Gage D."/>
            <person name="Galagan J."/>
            <person name="Gearin G."/>
            <person name="Gnerre S."/>
            <person name="Gnirke A."/>
            <person name="Goyette A."/>
            <person name="Graham J."/>
            <person name="Grandbois E."/>
            <person name="Gyaltsen K."/>
            <person name="Hafez N."/>
            <person name="Hagopian D."/>
            <person name="Hagos B."/>
            <person name="Hall J."/>
            <person name="Hatcher B."/>
            <person name="Heller A."/>
            <person name="Higgins H."/>
            <person name="Honan T."/>
            <person name="Horn A."/>
            <person name="Houde N."/>
            <person name="Hughes L."/>
            <person name="Hulme W."/>
            <person name="Husby E."/>
            <person name="Iliev I."/>
            <person name="Jaffe D."/>
            <person name="Jones C."/>
            <person name="Kamal M."/>
            <person name="Kamat A."/>
            <person name="Kamvysselis M."/>
            <person name="Karlsson E."/>
            <person name="Kells C."/>
            <person name="Kieu A."/>
            <person name="Kisner P."/>
            <person name="Kodira C."/>
            <person name="Kulbokas E."/>
            <person name="Labutti K."/>
            <person name="Lama D."/>
            <person name="Landers T."/>
            <person name="Leger J."/>
            <person name="Levine S."/>
            <person name="Lewis D."/>
            <person name="Lewis T."/>
            <person name="Lindblad-toh K."/>
            <person name="Liu X."/>
            <person name="Lokyitsang T."/>
            <person name="Lokyitsang Y."/>
            <person name="Lucien O."/>
            <person name="Lui A."/>
            <person name="Ma L.J."/>
            <person name="Mabbitt R."/>
            <person name="Macdonald J."/>
            <person name="Maclean C."/>
            <person name="Major J."/>
            <person name="Manning J."/>
            <person name="Marabella R."/>
            <person name="Maru K."/>
            <person name="Matthews C."/>
            <person name="Mauceli E."/>
            <person name="Mccarthy M."/>
            <person name="Mcdonough S."/>
            <person name="Mcghee T."/>
            <person name="Meldrim J."/>
            <person name="Meneus L."/>
            <person name="Mesirov J."/>
            <person name="Mihalev A."/>
            <person name="Mihova T."/>
            <person name="Mikkelsen T."/>
            <person name="Mlenga V."/>
            <person name="Moru K."/>
            <person name="Mozes J."/>
            <person name="Mulrain L."/>
            <person name="Munson G."/>
            <person name="Naylor J."/>
            <person name="Newes C."/>
            <person name="Nguyen C."/>
            <person name="Nguyen N."/>
            <person name="Nguyen T."/>
            <person name="Nicol R."/>
            <person name="Nielsen C."/>
            <person name="Nizzari M."/>
            <person name="Norbu C."/>
            <person name="Norbu N."/>
            <person name="O'donnell P."/>
            <person name="Okoawo O."/>
            <person name="O'leary S."/>
            <person name="Omotosho B."/>
            <person name="O'neill K."/>
            <person name="Osman S."/>
            <person name="Parker S."/>
            <person name="Perrin D."/>
            <person name="Phunkhang P."/>
            <person name="Piqani B."/>
            <person name="Purcell S."/>
            <person name="Rachupka T."/>
            <person name="Ramasamy U."/>
            <person name="Rameau R."/>
            <person name="Ray V."/>
            <person name="Raymond C."/>
            <person name="Retta R."/>
            <person name="Richardson S."/>
            <person name="Rise C."/>
            <person name="Rodriguez J."/>
            <person name="Rogers J."/>
            <person name="Rogov P."/>
            <person name="Rutman M."/>
            <person name="Schupbach R."/>
            <person name="Seaman C."/>
            <person name="Settipalli S."/>
            <person name="Sharpe T."/>
            <person name="Sheridan J."/>
            <person name="Sherpa N."/>
            <person name="Shi J."/>
            <person name="Smirnov S."/>
            <person name="Smith C."/>
            <person name="Sougnez C."/>
            <person name="Spencer B."/>
            <person name="Stalker J."/>
            <person name="Stange-thomann N."/>
            <person name="Stavropoulos S."/>
            <person name="Stetson K."/>
            <person name="Stone C."/>
            <person name="Stone S."/>
            <person name="Stubbs M."/>
            <person name="Talamas J."/>
            <person name="Tchuinga P."/>
            <person name="Tenzing P."/>
            <person name="Tesfaye S."/>
            <person name="Theodore J."/>
            <person name="Thoulutsang Y."/>
            <person name="Topham K."/>
            <person name="Towey S."/>
            <person name="Tsamla T."/>
            <person name="Tsomo N."/>
            <person name="Vallee D."/>
            <person name="Vassiliev H."/>
            <person name="Venkataraman V."/>
            <person name="Vinson J."/>
            <person name="Vo A."/>
            <person name="Wade C."/>
            <person name="Wang S."/>
            <person name="Wangchuk T."/>
            <person name="Wangdi T."/>
            <person name="Whittaker C."/>
            <person name="Wilkinson J."/>
            <person name="Wu Y."/>
            <person name="Wyman D."/>
            <person name="Yadav S."/>
            <person name="Yang S."/>
            <person name="Yang X."/>
            <person name="Yeager S."/>
            <person name="Yee E."/>
            <person name="Young G."/>
            <person name="Zainoun J."/>
            <person name="Zembeck L."/>
            <person name="Zimmer A."/>
            <person name="Zody M."/>
            <person name="Lander E."/>
        </authorList>
    </citation>
    <scope>NUCLEOTIDE SEQUENCE [LARGE SCALE GENOMIC DNA]</scope>
</reference>
<evidence type="ECO:0000256" key="1">
    <source>
        <dbReference type="ARBA" id="ARBA00029569"/>
    </source>
</evidence>
<dbReference type="InterPro" id="IPR050754">
    <property type="entry name" value="FKBP4/5/8-like"/>
</dbReference>
<dbReference type="GO" id="GO:0003755">
    <property type="term" value="F:peptidyl-prolyl cis-trans isomerase activity"/>
    <property type="evidence" value="ECO:0007669"/>
    <property type="project" value="UniProtKB-KW"/>
</dbReference>
<dbReference type="Gene3D" id="1.25.40.10">
    <property type="entry name" value="Tetratricopeptide repeat domain"/>
    <property type="match status" value="1"/>
</dbReference>